<evidence type="ECO:0000256" key="4">
    <source>
        <dbReference type="ARBA" id="ARBA00022827"/>
    </source>
</evidence>
<reference evidence="10" key="1">
    <citation type="submission" date="2019-03" db="EMBL/GenBank/DDBJ databases">
        <title>Improved annotation for the trematode Fasciola hepatica.</title>
        <authorList>
            <person name="Choi Y.-J."/>
            <person name="Martin J."/>
            <person name="Mitreva M."/>
        </authorList>
    </citation>
    <scope>NUCLEOTIDE SEQUENCE [LARGE SCALE GENOMIC DNA]</scope>
</reference>
<evidence type="ECO:0000256" key="1">
    <source>
        <dbReference type="ARBA" id="ARBA00001974"/>
    </source>
</evidence>
<dbReference type="SUPFAM" id="SSF52833">
    <property type="entry name" value="Thioredoxin-like"/>
    <property type="match status" value="1"/>
</dbReference>
<dbReference type="EC" id="1.8.3.2" evidence="8"/>
<dbReference type="GO" id="GO:0006457">
    <property type="term" value="P:protein folding"/>
    <property type="evidence" value="ECO:0007669"/>
    <property type="project" value="TreeGrafter"/>
</dbReference>
<dbReference type="EMBL" id="JXXN02000154">
    <property type="protein sequence ID" value="THD28432.1"/>
    <property type="molecule type" value="Genomic_DNA"/>
</dbReference>
<accession>A0A4E0S374</accession>
<dbReference type="Gene3D" id="3.40.30.10">
    <property type="entry name" value="Glutaredoxin"/>
    <property type="match status" value="1"/>
</dbReference>
<evidence type="ECO:0000313" key="10">
    <source>
        <dbReference type="EMBL" id="THD28432.1"/>
    </source>
</evidence>
<dbReference type="AlphaFoldDB" id="A0A4E0S374"/>
<dbReference type="InterPro" id="IPR036249">
    <property type="entry name" value="Thioredoxin-like_sf"/>
</dbReference>
<keyword evidence="4 8" id="KW-0274">FAD</keyword>
<comment type="catalytic activity">
    <reaction evidence="8">
        <text>2 R'C(R)SH + O2 = R'C(R)S-S(R)CR' + H2O2</text>
        <dbReference type="Rhea" id="RHEA:17357"/>
        <dbReference type="ChEBI" id="CHEBI:15379"/>
        <dbReference type="ChEBI" id="CHEBI:16240"/>
        <dbReference type="ChEBI" id="CHEBI:16520"/>
        <dbReference type="ChEBI" id="CHEBI:17412"/>
        <dbReference type="EC" id="1.8.3.2"/>
    </reaction>
</comment>
<evidence type="ECO:0000256" key="3">
    <source>
        <dbReference type="ARBA" id="ARBA00022729"/>
    </source>
</evidence>
<feature type="domain" description="ERV/ALR sulfhydryl oxidase" evidence="9">
    <location>
        <begin position="397"/>
        <end position="531"/>
    </location>
</feature>
<keyword evidence="6" id="KW-1015">Disulfide bond</keyword>
<keyword evidence="8" id="KW-0472">Membrane</keyword>
<dbReference type="InterPro" id="IPR039798">
    <property type="entry name" value="Sulfhydryl_oxidase"/>
</dbReference>
<dbReference type="GO" id="GO:0003756">
    <property type="term" value="F:protein disulfide isomerase activity"/>
    <property type="evidence" value="ECO:0007669"/>
    <property type="project" value="TreeGrafter"/>
</dbReference>
<keyword evidence="8" id="KW-1133">Transmembrane helix</keyword>
<dbReference type="PROSITE" id="PS51324">
    <property type="entry name" value="ERV_ALR"/>
    <property type="match status" value="1"/>
</dbReference>
<evidence type="ECO:0000259" key="9">
    <source>
        <dbReference type="PROSITE" id="PS51324"/>
    </source>
</evidence>
<dbReference type="GO" id="GO:0000139">
    <property type="term" value="C:Golgi membrane"/>
    <property type="evidence" value="ECO:0007669"/>
    <property type="project" value="TreeGrafter"/>
</dbReference>
<dbReference type="Gene3D" id="1.20.120.310">
    <property type="entry name" value="ERV/ALR sulfhydryl oxidase domain"/>
    <property type="match status" value="1"/>
</dbReference>
<dbReference type="Proteomes" id="UP000230066">
    <property type="component" value="Unassembled WGS sequence"/>
</dbReference>
<dbReference type="GO" id="GO:0005615">
    <property type="term" value="C:extracellular space"/>
    <property type="evidence" value="ECO:0007669"/>
    <property type="project" value="TreeGrafter"/>
</dbReference>
<comment type="caution">
    <text evidence="8">Lacks conserved residue(s) required for the propagation of feature annotation.</text>
</comment>
<dbReference type="SUPFAM" id="SSF69000">
    <property type="entry name" value="FAD-dependent thiol oxidase"/>
    <property type="match status" value="1"/>
</dbReference>
<keyword evidence="7" id="KW-0325">Glycoprotein</keyword>
<dbReference type="InterPro" id="IPR017905">
    <property type="entry name" value="ERV/ALR_sulphydryl_oxidase"/>
</dbReference>
<evidence type="ECO:0000256" key="7">
    <source>
        <dbReference type="ARBA" id="ARBA00023180"/>
    </source>
</evidence>
<feature type="transmembrane region" description="Helical" evidence="8">
    <location>
        <begin position="598"/>
        <end position="620"/>
    </location>
</feature>
<dbReference type="Pfam" id="PF00085">
    <property type="entry name" value="Thioredoxin"/>
    <property type="match status" value="1"/>
</dbReference>
<dbReference type="Gene3D" id="1.20.120.1960">
    <property type="entry name" value="QSOX sulfhydryl oxidase domain"/>
    <property type="match status" value="1"/>
</dbReference>
<evidence type="ECO:0000256" key="6">
    <source>
        <dbReference type="ARBA" id="ARBA00023157"/>
    </source>
</evidence>
<dbReference type="PANTHER" id="PTHR22897:SF8">
    <property type="entry name" value="SULFHYDRYL OXIDASE"/>
    <property type="match status" value="1"/>
</dbReference>
<feature type="transmembrane region" description="Helical" evidence="8">
    <location>
        <begin position="49"/>
        <end position="65"/>
    </location>
</feature>
<protein>
    <recommendedName>
        <fullName evidence="8">Sulfhydryl oxidase</fullName>
        <ecNumber evidence="8">1.8.3.2</ecNumber>
    </recommendedName>
</protein>
<sequence length="639" mass="72929">MDHLTDCRQVLETDLESLLHTLDYNCKCDLRSWRIFEFTMGRLIFGDRCSLYTILAIIVLLYQFLSASEFPKVNYRNLQLVTWLTNETFESHVSSGRWLVIFYRSSCGGCKMYYPYFRGVVNNVAGWPKSANDEPLLKLGSVDCETAVGKPVCLRYNASGVPALRYFPGDPNFRAQSYLGVTIKAFKNSTLVVRNVVQEILRETEMVPRSEKLYSDAVMVESNSHLENTLIILEFQKHVSKEMKSYVNPKATMLLVRMPNGGVIYSGSPESVRQHLLINEENVGASYSNTTEIDRETFYKHETPVYAVDIFRGLSAIFESDMVMFTRITGEERLAVLEFISLLEKILPASKTYRQNLTAIHKWVSEREVFSGVEWVKALKDQKFPLLEGEYRGCQGSEITYRGYPCALWTLFHALTVSQCEREAEYPDLKPTAVLHAMNRFLPRFFSCLECAYHFALNSRLLTLPNETAIPTNRDWPNEPEFTHYKALNSLPDLPETCDDQILWLNEAHNGVNLRLQHQPTEDPLAPKVVYPPRSLCQSCWDEVDGQWRLGATEESKEALVQFLKRHFSSANWVLDDVCASFVTNADVTPQSKKTTDILVVAIVIAFLAMLALITVTFVCKAIWRSKSKRPSYVAAQTA</sequence>
<evidence type="ECO:0000256" key="5">
    <source>
        <dbReference type="ARBA" id="ARBA00023002"/>
    </source>
</evidence>
<keyword evidence="5 8" id="KW-0560">Oxidoreductase</keyword>
<dbReference type="InterPro" id="IPR013766">
    <property type="entry name" value="Thioredoxin_domain"/>
</dbReference>
<gene>
    <name evidence="10" type="ORF">D915_000765</name>
</gene>
<keyword evidence="3" id="KW-0732">Signal</keyword>
<keyword evidence="11" id="KW-1185">Reference proteome</keyword>
<organism evidence="10 11">
    <name type="scientific">Fasciola hepatica</name>
    <name type="common">Liver fluke</name>
    <dbReference type="NCBI Taxonomy" id="6192"/>
    <lineage>
        <taxon>Eukaryota</taxon>
        <taxon>Metazoa</taxon>
        <taxon>Spiralia</taxon>
        <taxon>Lophotrochozoa</taxon>
        <taxon>Platyhelminthes</taxon>
        <taxon>Trematoda</taxon>
        <taxon>Digenea</taxon>
        <taxon>Plagiorchiida</taxon>
        <taxon>Echinostomata</taxon>
        <taxon>Echinostomatoidea</taxon>
        <taxon>Fasciolidae</taxon>
        <taxon>Fasciola</taxon>
    </lineage>
</organism>
<dbReference type="InterPro" id="IPR036774">
    <property type="entry name" value="ERV/ALR_sulphydryl_oxid_sf"/>
</dbReference>
<dbReference type="PANTHER" id="PTHR22897">
    <property type="entry name" value="QUIESCIN Q6-RELATED SULFHYDRYL OXIDASE"/>
    <property type="match status" value="1"/>
</dbReference>
<evidence type="ECO:0000256" key="2">
    <source>
        <dbReference type="ARBA" id="ARBA00022630"/>
    </source>
</evidence>
<evidence type="ECO:0000256" key="8">
    <source>
        <dbReference type="RuleBase" id="RU371123"/>
    </source>
</evidence>
<proteinExistence type="predicted"/>
<comment type="caution">
    <text evidence="10">The sequence shown here is derived from an EMBL/GenBank/DDBJ whole genome shotgun (WGS) entry which is preliminary data.</text>
</comment>
<comment type="cofactor">
    <cofactor evidence="1 8">
        <name>FAD</name>
        <dbReference type="ChEBI" id="CHEBI:57692"/>
    </cofactor>
</comment>
<evidence type="ECO:0000313" key="11">
    <source>
        <dbReference type="Proteomes" id="UP000230066"/>
    </source>
</evidence>
<dbReference type="GO" id="GO:0016971">
    <property type="term" value="F:flavin-dependent sulfhydryl oxidase activity"/>
    <property type="evidence" value="ECO:0007669"/>
    <property type="project" value="InterPro"/>
</dbReference>
<name>A0A4E0S374_FASHE</name>
<dbReference type="InterPro" id="IPR042568">
    <property type="entry name" value="QSOX_FAD-bd_sf"/>
</dbReference>
<keyword evidence="2 8" id="KW-0285">Flavoprotein</keyword>
<keyword evidence="8" id="KW-0812">Transmembrane</keyword>